<dbReference type="EMBL" id="JAPZVM010000012">
    <property type="protein sequence ID" value="MCZ8373441.1"/>
    <property type="molecule type" value="Genomic_DNA"/>
</dbReference>
<evidence type="ECO:0000256" key="9">
    <source>
        <dbReference type="SAM" id="Phobius"/>
    </source>
</evidence>
<keyword evidence="2" id="KW-0813">Transport</keyword>
<evidence type="ECO:0000313" key="11">
    <source>
        <dbReference type="EMBL" id="MCZ8373441.1"/>
    </source>
</evidence>
<keyword evidence="12" id="KW-1185">Reference proteome</keyword>
<sequence length="484" mass="52110">MSKTPSPLVSLIPILILVGMLFATIKTFGSDALNGGSQLSLLVTTASCILIGMVFYRIPWKNYEKAITDNITGVATSIIILLIIGALSGIWMLSGIVPTLIYYGMQIIHPSFFLASTCLICILVSLMTGSSWTTIATIGIALLGIGKAQGFNESWIAGAIISGAYFGDKVSPLSETTILAASVTETPLFRHIRYMMITTIPSIVIALILFAILGFSTDTHSVQHIQEVALHLEQRFTITPWLLIVPLVTAILIARKVPSIITLSISTILACIAAAIFQPEVLREVAGEESLFKGMMMGCYGSTSLSTASPALSELVATRGMAGMMNTVWLILCAMCFGGALTASGMLKSLMNVFIRFMKTRVSLVSSTVCSGLFMNLATADQYISIILTGNMFGEVYRKEGYDSSLLSRTTEDAVTVTSPLIPWNTCGMTQATILNVPTLAYLPYCFFNLLSPLMSIFIAAIGYKIARRPKAEIHPAKVEELAA</sequence>
<feature type="transmembrane region" description="Helical" evidence="9">
    <location>
        <begin position="362"/>
        <end position="384"/>
    </location>
</feature>
<dbReference type="RefSeq" id="WP_269878821.1">
    <property type="nucleotide sequence ID" value="NZ_JAPZVM010000012.1"/>
</dbReference>
<evidence type="ECO:0000256" key="8">
    <source>
        <dbReference type="ARBA" id="ARBA00038435"/>
    </source>
</evidence>
<protein>
    <submittedName>
        <fullName evidence="11">Sodium:proton antiporter</fullName>
    </submittedName>
</protein>
<evidence type="ECO:0000256" key="7">
    <source>
        <dbReference type="ARBA" id="ARBA00023136"/>
    </source>
</evidence>
<evidence type="ECO:0000259" key="10">
    <source>
        <dbReference type="Pfam" id="PF03553"/>
    </source>
</evidence>
<feature type="transmembrane region" description="Helical" evidence="9">
    <location>
        <begin position="442"/>
        <end position="464"/>
    </location>
</feature>
<dbReference type="InterPro" id="IPR018461">
    <property type="entry name" value="Na/H_Antiport_NhaC-like_C"/>
</dbReference>
<feature type="transmembrane region" description="Helical" evidence="9">
    <location>
        <begin position="112"/>
        <end position="145"/>
    </location>
</feature>
<dbReference type="Pfam" id="PF03553">
    <property type="entry name" value="Na_H_antiporter"/>
    <property type="match status" value="1"/>
</dbReference>
<comment type="similarity">
    <text evidence="8">Belongs to the NhaC Na(+)/H(+) (TC 2.A.35) antiporter family.</text>
</comment>
<name>A0ABT4PK46_9BACT</name>
<evidence type="ECO:0000256" key="2">
    <source>
        <dbReference type="ARBA" id="ARBA00022448"/>
    </source>
</evidence>
<dbReference type="Proteomes" id="UP001141933">
    <property type="component" value="Unassembled WGS sequence"/>
</dbReference>
<keyword evidence="4" id="KW-1003">Cell membrane</keyword>
<evidence type="ECO:0000256" key="3">
    <source>
        <dbReference type="ARBA" id="ARBA00022449"/>
    </source>
</evidence>
<evidence type="ECO:0000256" key="6">
    <source>
        <dbReference type="ARBA" id="ARBA00022989"/>
    </source>
</evidence>
<organism evidence="11 12">
    <name type="scientific">Phocaeicola acetigenes</name>
    <dbReference type="NCBI Taxonomy" id="3016083"/>
    <lineage>
        <taxon>Bacteria</taxon>
        <taxon>Pseudomonadati</taxon>
        <taxon>Bacteroidota</taxon>
        <taxon>Bacteroidia</taxon>
        <taxon>Bacteroidales</taxon>
        <taxon>Bacteroidaceae</taxon>
        <taxon>Phocaeicola</taxon>
    </lineage>
</organism>
<feature type="transmembrane region" description="Helical" evidence="9">
    <location>
        <begin position="260"/>
        <end position="277"/>
    </location>
</feature>
<feature type="domain" description="Na+/H+ antiporter NhaC-like C-terminal" evidence="10">
    <location>
        <begin position="163"/>
        <end position="463"/>
    </location>
</feature>
<feature type="transmembrane region" description="Helical" evidence="9">
    <location>
        <begin position="236"/>
        <end position="253"/>
    </location>
</feature>
<keyword evidence="6 9" id="KW-1133">Transmembrane helix</keyword>
<reference evidence="11" key="1">
    <citation type="submission" date="2022-12" db="EMBL/GenBank/DDBJ databases">
        <title>Phocaeicola acetigenes sp. nov., isolated feces from a healthy human.</title>
        <authorList>
            <person name="Do H."/>
            <person name="Ha Y.B."/>
            <person name="Kim J.-S."/>
            <person name="Suh M.K."/>
            <person name="Kim H.S."/>
            <person name="Lee J.-S."/>
        </authorList>
    </citation>
    <scope>NUCLEOTIDE SEQUENCE</scope>
    <source>
        <strain evidence="11">KGMB11183</strain>
    </source>
</reference>
<evidence type="ECO:0000256" key="1">
    <source>
        <dbReference type="ARBA" id="ARBA00004651"/>
    </source>
</evidence>
<feature type="transmembrane region" description="Helical" evidence="9">
    <location>
        <begin position="194"/>
        <end position="216"/>
    </location>
</feature>
<dbReference type="InterPro" id="IPR052180">
    <property type="entry name" value="NhaC_Na-H+_Antiporter"/>
</dbReference>
<keyword evidence="7 9" id="KW-0472">Membrane</keyword>
<evidence type="ECO:0000313" key="12">
    <source>
        <dbReference type="Proteomes" id="UP001141933"/>
    </source>
</evidence>
<feature type="transmembrane region" description="Helical" evidence="9">
    <location>
        <begin position="39"/>
        <end position="58"/>
    </location>
</feature>
<evidence type="ECO:0000256" key="4">
    <source>
        <dbReference type="ARBA" id="ARBA00022475"/>
    </source>
</evidence>
<gene>
    <name evidence="11" type="ORF">O6P32_12115</name>
</gene>
<comment type="caution">
    <text evidence="11">The sequence shown here is derived from an EMBL/GenBank/DDBJ whole genome shotgun (WGS) entry which is preliminary data.</text>
</comment>
<dbReference type="PANTHER" id="PTHR33451">
    <property type="entry name" value="MALATE-2H(+)/NA(+)-LACTATE ANTIPORTER"/>
    <property type="match status" value="1"/>
</dbReference>
<accession>A0ABT4PK46</accession>
<keyword evidence="5 9" id="KW-0812">Transmembrane</keyword>
<dbReference type="PANTHER" id="PTHR33451:SF3">
    <property type="entry name" value="MALATE-2H(+)_NA(+)-LACTATE ANTIPORTER"/>
    <property type="match status" value="1"/>
</dbReference>
<feature type="transmembrane region" description="Helical" evidence="9">
    <location>
        <begin position="70"/>
        <end position="92"/>
    </location>
</feature>
<proteinExistence type="inferred from homology"/>
<feature type="transmembrane region" description="Helical" evidence="9">
    <location>
        <begin position="328"/>
        <end position="350"/>
    </location>
</feature>
<comment type="subcellular location">
    <subcellularLocation>
        <location evidence="1">Cell membrane</location>
        <topology evidence="1">Multi-pass membrane protein</topology>
    </subcellularLocation>
</comment>
<evidence type="ECO:0000256" key="5">
    <source>
        <dbReference type="ARBA" id="ARBA00022692"/>
    </source>
</evidence>
<keyword evidence="3" id="KW-0050">Antiport</keyword>